<keyword evidence="3" id="KW-1185">Reference proteome</keyword>
<proteinExistence type="predicted"/>
<feature type="compositionally biased region" description="Low complexity" evidence="1">
    <location>
        <begin position="158"/>
        <end position="200"/>
    </location>
</feature>
<feature type="compositionally biased region" description="Low complexity" evidence="1">
    <location>
        <begin position="13"/>
        <end position="24"/>
    </location>
</feature>
<dbReference type="Proteomes" id="UP000677918">
    <property type="component" value="Unassembled WGS sequence"/>
</dbReference>
<sequence>MYQPQSNFGFGGQQQQFGQQAGAQYRGMQRTFQPTGYVQSSYNPNASFSQSYAQNPQAASYHTASYRGNQSGHDQYLRADSTQPNASSAFGGQQAIQSTFAQPQANQAFGQSFSQNFSQSTAFQQQPQSAQAYHLANYRGNQQDHDQYLRADSTQPNASAAFGGQQASQSAFAQPQAGQAYGQSFSQSTAFQQQPQSAQAYHTASYRGNQSGHDQYLRADSVQPTQNQAQFFGR</sequence>
<evidence type="ECO:0000313" key="2">
    <source>
        <dbReference type="EMBL" id="GIQ68307.1"/>
    </source>
</evidence>
<evidence type="ECO:0000256" key="1">
    <source>
        <dbReference type="SAM" id="MobiDB-lite"/>
    </source>
</evidence>
<dbReference type="EMBL" id="BOVK01000014">
    <property type="protein sequence ID" value="GIQ68307.1"/>
    <property type="molecule type" value="Genomic_DNA"/>
</dbReference>
<comment type="caution">
    <text evidence="2">The sequence shown here is derived from an EMBL/GenBank/DDBJ whole genome shotgun (WGS) entry which is preliminary data.</text>
</comment>
<feature type="compositionally biased region" description="Polar residues" evidence="1">
    <location>
        <begin position="80"/>
        <end position="93"/>
    </location>
</feature>
<gene>
    <name evidence="2" type="ORF">XYCOK13_11310</name>
</gene>
<protein>
    <submittedName>
        <fullName evidence="2">Uncharacterized protein</fullName>
    </submittedName>
</protein>
<dbReference type="RefSeq" id="WP_213410914.1">
    <property type="nucleotide sequence ID" value="NZ_BOVK01000014.1"/>
</dbReference>
<feature type="region of interest" description="Disordered" evidence="1">
    <location>
        <begin position="157"/>
        <end position="234"/>
    </location>
</feature>
<name>A0A8J4H2N0_9BACL</name>
<organism evidence="2 3">
    <name type="scientific">Xylanibacillus composti</name>
    <dbReference type="NCBI Taxonomy" id="1572762"/>
    <lineage>
        <taxon>Bacteria</taxon>
        <taxon>Bacillati</taxon>
        <taxon>Bacillota</taxon>
        <taxon>Bacilli</taxon>
        <taxon>Bacillales</taxon>
        <taxon>Paenibacillaceae</taxon>
        <taxon>Xylanibacillus</taxon>
    </lineage>
</organism>
<feature type="compositionally biased region" description="Polar residues" evidence="1">
    <location>
        <begin position="59"/>
        <end position="73"/>
    </location>
</feature>
<feature type="region of interest" description="Disordered" evidence="1">
    <location>
        <begin position="59"/>
        <end position="93"/>
    </location>
</feature>
<evidence type="ECO:0000313" key="3">
    <source>
        <dbReference type="Proteomes" id="UP000677918"/>
    </source>
</evidence>
<accession>A0A8J4H2N0</accession>
<dbReference type="AlphaFoldDB" id="A0A8J4H2N0"/>
<feature type="region of interest" description="Disordered" evidence="1">
    <location>
        <begin position="1"/>
        <end position="24"/>
    </location>
</feature>
<feature type="compositionally biased region" description="Polar residues" evidence="1">
    <location>
        <begin position="222"/>
        <end position="234"/>
    </location>
</feature>
<reference evidence="2" key="1">
    <citation type="submission" date="2021-04" db="EMBL/GenBank/DDBJ databases">
        <title>Draft genome sequence of Xylanibacillus composti strain K13.</title>
        <authorList>
            <person name="Uke A."/>
            <person name="Chhe C."/>
            <person name="Baramee S."/>
            <person name="Kosugi A."/>
        </authorList>
    </citation>
    <scope>NUCLEOTIDE SEQUENCE</scope>
    <source>
        <strain evidence="2">K13</strain>
    </source>
</reference>